<dbReference type="EMBL" id="JAULSW010000002">
    <property type="protein sequence ID" value="KAK3389413.1"/>
    <property type="molecule type" value="Genomic_DNA"/>
</dbReference>
<evidence type="ECO:0008006" key="4">
    <source>
        <dbReference type="Google" id="ProtNLM"/>
    </source>
</evidence>
<gene>
    <name evidence="2" type="ORF">B0H63DRAFT_98594</name>
</gene>
<name>A0AAE0NX75_9PEZI</name>
<feature type="signal peptide" evidence="1">
    <location>
        <begin position="1"/>
        <end position="17"/>
    </location>
</feature>
<sequence>MQLIFSFLFVLVRPGYQHFPHRQCLCHARQLLFPTFPSQSIYVYHLMQSNIFSYRVGLCPFLQLHSYLHLLWAARWLTAAPTEEFGISQHLGLRG</sequence>
<dbReference type="AlphaFoldDB" id="A0AAE0NX75"/>
<proteinExistence type="predicted"/>
<reference evidence="2" key="1">
    <citation type="journal article" date="2023" name="Mol. Phylogenet. Evol.">
        <title>Genome-scale phylogeny and comparative genomics of the fungal order Sordariales.</title>
        <authorList>
            <person name="Hensen N."/>
            <person name="Bonometti L."/>
            <person name="Westerberg I."/>
            <person name="Brannstrom I.O."/>
            <person name="Guillou S."/>
            <person name="Cros-Aarteil S."/>
            <person name="Calhoun S."/>
            <person name="Haridas S."/>
            <person name="Kuo A."/>
            <person name="Mondo S."/>
            <person name="Pangilinan J."/>
            <person name="Riley R."/>
            <person name="LaButti K."/>
            <person name="Andreopoulos B."/>
            <person name="Lipzen A."/>
            <person name="Chen C."/>
            <person name="Yan M."/>
            <person name="Daum C."/>
            <person name="Ng V."/>
            <person name="Clum A."/>
            <person name="Steindorff A."/>
            <person name="Ohm R.A."/>
            <person name="Martin F."/>
            <person name="Silar P."/>
            <person name="Natvig D.O."/>
            <person name="Lalanne C."/>
            <person name="Gautier V."/>
            <person name="Ament-Velasquez S.L."/>
            <person name="Kruys A."/>
            <person name="Hutchinson M.I."/>
            <person name="Powell A.J."/>
            <person name="Barry K."/>
            <person name="Miller A.N."/>
            <person name="Grigoriev I.V."/>
            <person name="Debuchy R."/>
            <person name="Gladieux P."/>
            <person name="Hiltunen Thoren M."/>
            <person name="Johannesson H."/>
        </authorList>
    </citation>
    <scope>NUCLEOTIDE SEQUENCE</scope>
    <source>
        <strain evidence="2">CBS 232.78</strain>
    </source>
</reference>
<organism evidence="2 3">
    <name type="scientific">Podospora didyma</name>
    <dbReference type="NCBI Taxonomy" id="330526"/>
    <lineage>
        <taxon>Eukaryota</taxon>
        <taxon>Fungi</taxon>
        <taxon>Dikarya</taxon>
        <taxon>Ascomycota</taxon>
        <taxon>Pezizomycotina</taxon>
        <taxon>Sordariomycetes</taxon>
        <taxon>Sordariomycetidae</taxon>
        <taxon>Sordariales</taxon>
        <taxon>Podosporaceae</taxon>
        <taxon>Podospora</taxon>
    </lineage>
</organism>
<feature type="chain" id="PRO_5041979731" description="Secreted protein" evidence="1">
    <location>
        <begin position="18"/>
        <end position="95"/>
    </location>
</feature>
<protein>
    <recommendedName>
        <fullName evidence="4">Secreted protein</fullName>
    </recommendedName>
</protein>
<evidence type="ECO:0000313" key="3">
    <source>
        <dbReference type="Proteomes" id="UP001285441"/>
    </source>
</evidence>
<keyword evidence="3" id="KW-1185">Reference proteome</keyword>
<accession>A0AAE0NX75</accession>
<evidence type="ECO:0000313" key="2">
    <source>
        <dbReference type="EMBL" id="KAK3389413.1"/>
    </source>
</evidence>
<keyword evidence="1" id="KW-0732">Signal</keyword>
<dbReference type="Proteomes" id="UP001285441">
    <property type="component" value="Unassembled WGS sequence"/>
</dbReference>
<comment type="caution">
    <text evidence="2">The sequence shown here is derived from an EMBL/GenBank/DDBJ whole genome shotgun (WGS) entry which is preliminary data.</text>
</comment>
<reference evidence="2" key="2">
    <citation type="submission" date="2023-06" db="EMBL/GenBank/DDBJ databases">
        <authorList>
            <consortium name="Lawrence Berkeley National Laboratory"/>
            <person name="Haridas S."/>
            <person name="Hensen N."/>
            <person name="Bonometti L."/>
            <person name="Westerberg I."/>
            <person name="Brannstrom I.O."/>
            <person name="Guillou S."/>
            <person name="Cros-Aarteil S."/>
            <person name="Calhoun S."/>
            <person name="Kuo A."/>
            <person name="Mondo S."/>
            <person name="Pangilinan J."/>
            <person name="Riley R."/>
            <person name="LaButti K."/>
            <person name="Andreopoulos B."/>
            <person name="Lipzen A."/>
            <person name="Chen C."/>
            <person name="Yanf M."/>
            <person name="Daum C."/>
            <person name="Ng V."/>
            <person name="Clum A."/>
            <person name="Steindorff A."/>
            <person name="Ohm R."/>
            <person name="Martin F."/>
            <person name="Silar P."/>
            <person name="Natvig D."/>
            <person name="Lalanne C."/>
            <person name="Gautier V."/>
            <person name="Ament-velasquez S.L."/>
            <person name="Kruys A."/>
            <person name="Hutchinson M.I."/>
            <person name="Powell A.J."/>
            <person name="Barry K."/>
            <person name="Miller A.N."/>
            <person name="Grigoriev I.V."/>
            <person name="Debuchy R."/>
            <person name="Gladieux P."/>
            <person name="Thoren M.H."/>
            <person name="Johannesson H."/>
        </authorList>
    </citation>
    <scope>NUCLEOTIDE SEQUENCE</scope>
    <source>
        <strain evidence="2">CBS 232.78</strain>
    </source>
</reference>
<evidence type="ECO:0000256" key="1">
    <source>
        <dbReference type="SAM" id="SignalP"/>
    </source>
</evidence>